<dbReference type="PANTHER" id="PTHR45845">
    <property type="entry name" value="RHO GUANINE NUCLEOTIDE EXCHANGE FACTOR-RELATED"/>
    <property type="match status" value="1"/>
</dbReference>
<feature type="region of interest" description="Disordered" evidence="1">
    <location>
        <begin position="191"/>
        <end position="238"/>
    </location>
</feature>
<dbReference type="InterPro" id="IPR052231">
    <property type="entry name" value="Rho_GEF_signaling-related"/>
</dbReference>
<name>A0ABM1DUA8_PRICU</name>
<dbReference type="RefSeq" id="XP_014663529.1">
    <property type="nucleotide sequence ID" value="XM_014808043.1"/>
</dbReference>
<feature type="compositionally biased region" description="Basic residues" evidence="1">
    <location>
        <begin position="222"/>
        <end position="233"/>
    </location>
</feature>
<sequence length="262" mass="27600">MFEEGRRFFDGKSRNIAAARQHSPVRRSRLLLVESGQREARLCRAGPPTIRTVYFSEPGAARREGPCRQANVSPSWPLCVGDSIVVHVGDPHAADLRPGDFCICISRGCRGNARLAVKYRVGDVLQTIAVPEANYAHVFSRGWVAAAMADSADRGLAASLRQCLVVVERGTAMLDWSLVCCTRDACPTHPSGGAAAGRGAPTNLSGGRAAGGVPAEPEVKLRNKRGKRGRGARGRSWQARGAAAAADCQSSGAIDAGTSAIA</sequence>
<proteinExistence type="predicted"/>
<dbReference type="Proteomes" id="UP000695022">
    <property type="component" value="Unplaced"/>
</dbReference>
<dbReference type="PANTHER" id="PTHR45845:SF3">
    <property type="entry name" value="PURATROPHIN-1-LIKE, ISOFORM A"/>
    <property type="match status" value="1"/>
</dbReference>
<reference evidence="3" key="1">
    <citation type="submission" date="2025-08" db="UniProtKB">
        <authorList>
            <consortium name="RefSeq"/>
        </authorList>
    </citation>
    <scope>IDENTIFICATION</scope>
</reference>
<organism evidence="2 3">
    <name type="scientific">Priapulus caudatus</name>
    <name type="common">Priapulid worm</name>
    <dbReference type="NCBI Taxonomy" id="37621"/>
    <lineage>
        <taxon>Eukaryota</taxon>
        <taxon>Metazoa</taxon>
        <taxon>Ecdysozoa</taxon>
        <taxon>Scalidophora</taxon>
        <taxon>Priapulida</taxon>
        <taxon>Priapulimorpha</taxon>
        <taxon>Priapulimorphida</taxon>
        <taxon>Priapulidae</taxon>
        <taxon>Priapulus</taxon>
    </lineage>
</organism>
<evidence type="ECO:0000256" key="1">
    <source>
        <dbReference type="SAM" id="MobiDB-lite"/>
    </source>
</evidence>
<evidence type="ECO:0000313" key="3">
    <source>
        <dbReference type="RefSeq" id="XP_014663529.1"/>
    </source>
</evidence>
<protein>
    <submittedName>
        <fullName evidence="3">Uncharacterized protein LOC106806175</fullName>
    </submittedName>
</protein>
<evidence type="ECO:0000313" key="2">
    <source>
        <dbReference type="Proteomes" id="UP000695022"/>
    </source>
</evidence>
<dbReference type="GeneID" id="106806175"/>
<gene>
    <name evidence="3" type="primary">LOC106806175</name>
</gene>
<keyword evidence="2" id="KW-1185">Reference proteome</keyword>
<accession>A0ABM1DUA8</accession>